<evidence type="ECO:0000256" key="8">
    <source>
        <dbReference type="ARBA" id="ARBA00049336"/>
    </source>
</evidence>
<reference evidence="12" key="1">
    <citation type="submission" date="2019-08" db="EMBL/GenBank/DDBJ databases">
        <title>Seonamhaeicola sediminis sp. nov., isolated from marine sediment.</title>
        <authorList>
            <person name="Cao W.R."/>
        </authorList>
    </citation>
    <scope>NUCLEOTIDE SEQUENCE [LARGE SCALE GENOMIC DNA]</scope>
    <source>
        <strain evidence="12">Gy8</strain>
    </source>
</reference>
<evidence type="ECO:0000256" key="2">
    <source>
        <dbReference type="ARBA" id="ARBA00010480"/>
    </source>
</evidence>
<protein>
    <recommendedName>
        <fullName evidence="3 9">Glucose-1-phosphate thymidylyltransferase</fullName>
        <ecNumber evidence="3 9">2.7.7.24</ecNumber>
    </recommendedName>
</protein>
<accession>A0A5C7AWC4</accession>
<dbReference type="GO" id="GO:0046872">
    <property type="term" value="F:metal ion binding"/>
    <property type="evidence" value="ECO:0007669"/>
    <property type="project" value="UniProtKB-KW"/>
</dbReference>
<keyword evidence="5 9" id="KW-0548">Nucleotidyltransferase</keyword>
<organism evidence="11 12">
    <name type="scientific">Seonamhaeicola algicola</name>
    <dbReference type="NCBI Taxonomy" id="1719036"/>
    <lineage>
        <taxon>Bacteria</taxon>
        <taxon>Pseudomonadati</taxon>
        <taxon>Bacteroidota</taxon>
        <taxon>Flavobacteriia</taxon>
        <taxon>Flavobacteriales</taxon>
        <taxon>Flavobacteriaceae</taxon>
    </lineage>
</organism>
<dbReference type="InterPro" id="IPR029044">
    <property type="entry name" value="Nucleotide-diphossugar_trans"/>
</dbReference>
<evidence type="ECO:0000256" key="3">
    <source>
        <dbReference type="ARBA" id="ARBA00012461"/>
    </source>
</evidence>
<dbReference type="NCBIfam" id="TIGR01207">
    <property type="entry name" value="rmlA"/>
    <property type="match status" value="1"/>
</dbReference>
<sequence length="285" mass="31685">MKGIILAGGSGTRLYPLTKVFSKQLMPVYDKPMIYYPLTTLISAGINEILIITTPKDIERFRELLGDGSNYGCVFEYAIQEAPKGLAEAFLIGEKFIGNDGVALVLGDNIFYGSGLSETLKQSSNPNGGVIFAYHVQDPQRYGVVEFNENNKAVSIEEKPLKPKSNYAVPGIYFYDNSVIEIAKNIKPSARGELEITDVNKVYLEQRKLNVQILDKGTAWLDTGTFASLMQASQFVQVIEERQGLKIGCIEEEAYKMGFINKNQLNKLAQPLLKSGYGEYLQQLL</sequence>
<keyword evidence="6 9" id="KW-0479">Metal-binding</keyword>
<keyword evidence="12" id="KW-1185">Reference proteome</keyword>
<dbReference type="CDD" id="cd02538">
    <property type="entry name" value="G1P_TT_short"/>
    <property type="match status" value="1"/>
</dbReference>
<comment type="catalytic activity">
    <reaction evidence="8 9">
        <text>dTTP + alpha-D-glucose 1-phosphate + H(+) = dTDP-alpha-D-glucose + diphosphate</text>
        <dbReference type="Rhea" id="RHEA:15225"/>
        <dbReference type="ChEBI" id="CHEBI:15378"/>
        <dbReference type="ChEBI" id="CHEBI:33019"/>
        <dbReference type="ChEBI" id="CHEBI:37568"/>
        <dbReference type="ChEBI" id="CHEBI:57477"/>
        <dbReference type="ChEBI" id="CHEBI:58601"/>
        <dbReference type="EC" id="2.7.7.24"/>
    </reaction>
</comment>
<dbReference type="OrthoDB" id="9803871at2"/>
<dbReference type="AlphaFoldDB" id="A0A5C7AWC4"/>
<evidence type="ECO:0000256" key="1">
    <source>
        <dbReference type="ARBA" id="ARBA00001946"/>
    </source>
</evidence>
<dbReference type="FunFam" id="3.90.550.10:FF:000023">
    <property type="entry name" value="Glucose-1-phosphate thymidylyltransferase"/>
    <property type="match status" value="1"/>
</dbReference>
<evidence type="ECO:0000256" key="6">
    <source>
        <dbReference type="ARBA" id="ARBA00022723"/>
    </source>
</evidence>
<feature type="domain" description="Nucleotidyl transferase" evidence="10">
    <location>
        <begin position="2"/>
        <end position="236"/>
    </location>
</feature>
<dbReference type="SUPFAM" id="SSF53448">
    <property type="entry name" value="Nucleotide-diphospho-sugar transferases"/>
    <property type="match status" value="1"/>
</dbReference>
<dbReference type="Proteomes" id="UP000321790">
    <property type="component" value="Unassembled WGS sequence"/>
</dbReference>
<evidence type="ECO:0000256" key="7">
    <source>
        <dbReference type="ARBA" id="ARBA00022842"/>
    </source>
</evidence>
<keyword evidence="4 9" id="KW-0808">Transferase</keyword>
<name>A0A5C7AWC4_9FLAO</name>
<evidence type="ECO:0000259" key="10">
    <source>
        <dbReference type="Pfam" id="PF00483"/>
    </source>
</evidence>
<dbReference type="InterPro" id="IPR005835">
    <property type="entry name" value="NTP_transferase_dom"/>
</dbReference>
<gene>
    <name evidence="11" type="primary">rfbA</name>
    <name evidence="11" type="ORF">FUA26_04130</name>
</gene>
<dbReference type="InterPro" id="IPR005907">
    <property type="entry name" value="G1P_thy_trans_s"/>
</dbReference>
<proteinExistence type="inferred from homology"/>
<dbReference type="Gene3D" id="3.90.550.10">
    <property type="entry name" value="Spore Coat Polysaccharide Biosynthesis Protein SpsA, Chain A"/>
    <property type="match status" value="1"/>
</dbReference>
<evidence type="ECO:0000313" key="11">
    <source>
        <dbReference type="EMBL" id="TXE12990.1"/>
    </source>
</evidence>
<dbReference type="PANTHER" id="PTHR43532">
    <property type="entry name" value="GLUCOSE-1-PHOSPHATE THYMIDYLYLTRANSFERASE"/>
    <property type="match status" value="1"/>
</dbReference>
<evidence type="ECO:0000256" key="4">
    <source>
        <dbReference type="ARBA" id="ARBA00022679"/>
    </source>
</evidence>
<dbReference type="RefSeq" id="WP_147131944.1">
    <property type="nucleotide sequence ID" value="NZ_VOSC01000012.1"/>
</dbReference>
<dbReference type="EMBL" id="VOSC01000012">
    <property type="protein sequence ID" value="TXE12990.1"/>
    <property type="molecule type" value="Genomic_DNA"/>
</dbReference>
<dbReference type="Pfam" id="PF00483">
    <property type="entry name" value="NTP_transferase"/>
    <property type="match status" value="1"/>
</dbReference>
<comment type="function">
    <text evidence="9">Catalyzes the formation of dTDP-glucose, from dTTP and glucose 1-phosphate, as well as its pyrophosphorolysis.</text>
</comment>
<comment type="caution">
    <text evidence="11">The sequence shown here is derived from an EMBL/GenBank/DDBJ whole genome shotgun (WGS) entry which is preliminary data.</text>
</comment>
<comment type="cofactor">
    <cofactor evidence="1">
        <name>Mg(2+)</name>
        <dbReference type="ChEBI" id="CHEBI:18420"/>
    </cofactor>
</comment>
<dbReference type="PANTHER" id="PTHR43532:SF1">
    <property type="entry name" value="GLUCOSE-1-PHOSPHATE THYMIDYLYLTRANSFERASE 1"/>
    <property type="match status" value="1"/>
</dbReference>
<evidence type="ECO:0000256" key="5">
    <source>
        <dbReference type="ARBA" id="ARBA00022695"/>
    </source>
</evidence>
<evidence type="ECO:0000313" key="12">
    <source>
        <dbReference type="Proteomes" id="UP000321790"/>
    </source>
</evidence>
<keyword evidence="7 9" id="KW-0460">Magnesium</keyword>
<comment type="similarity">
    <text evidence="2 9">Belongs to the glucose-1-phosphate thymidylyltransferase family.</text>
</comment>
<evidence type="ECO:0000256" key="9">
    <source>
        <dbReference type="RuleBase" id="RU003706"/>
    </source>
</evidence>
<dbReference type="GO" id="GO:0008879">
    <property type="term" value="F:glucose-1-phosphate thymidylyltransferase activity"/>
    <property type="evidence" value="ECO:0007669"/>
    <property type="project" value="UniProtKB-EC"/>
</dbReference>
<dbReference type="EC" id="2.7.7.24" evidence="3 9"/>